<name>A0A8S3XBZ6_PARAO</name>
<dbReference type="InterPro" id="IPR057251">
    <property type="entry name" value="FP_C"/>
</dbReference>
<keyword evidence="1" id="KW-0175">Coiled coil</keyword>
<keyword evidence="4" id="KW-1185">Reference proteome</keyword>
<dbReference type="Proteomes" id="UP000691718">
    <property type="component" value="Unassembled WGS sequence"/>
</dbReference>
<accession>A0A8S3XBZ6</accession>
<dbReference type="AlphaFoldDB" id="A0A8S3XBZ6"/>
<evidence type="ECO:0000313" key="4">
    <source>
        <dbReference type="Proteomes" id="UP000691718"/>
    </source>
</evidence>
<proteinExistence type="predicted"/>
<protein>
    <submittedName>
        <fullName evidence="3">(apollo) hypothetical protein</fullName>
    </submittedName>
</protein>
<feature type="coiled-coil region" evidence="1">
    <location>
        <begin position="90"/>
        <end position="148"/>
    </location>
</feature>
<sequence length="308" mass="35452">MVVYGKCCEEVSSAIQCSACRKFFDYPCSGITEIGYRKLGDRQSTWRCVYCKTSQQSTRPGSPPPETTRQPALDNVMIELQKLSCQLLPLQEVINDIRIIKNDISDLRKSNNNMLEKLDSFEKRLQVVENAEQKITSLKEQMNKMEAEINEKDRWLKSNNVEIKGVPFKPGENLFDIVTKLGSIITYPVLKSNINYVTRVQTRDAGSNKTKPIILSFINKYMKEDFIAASRLSKHISTEDIGLKGNTRIYINDHLSYSKKMLLNKTKTAAKEKNYKYVWVKHGKIFVRKIDTSQVYNIKSESDLVKLR</sequence>
<feature type="domain" description="FP protein C-terminal" evidence="2">
    <location>
        <begin position="258"/>
        <end position="307"/>
    </location>
</feature>
<evidence type="ECO:0000256" key="1">
    <source>
        <dbReference type="SAM" id="Coils"/>
    </source>
</evidence>
<gene>
    <name evidence="3" type="ORF">PAPOLLO_LOCUS15510</name>
</gene>
<comment type="caution">
    <text evidence="3">The sequence shown here is derived from an EMBL/GenBank/DDBJ whole genome shotgun (WGS) entry which is preliminary data.</text>
</comment>
<dbReference type="EMBL" id="CAJQZP010001037">
    <property type="protein sequence ID" value="CAG5011030.1"/>
    <property type="molecule type" value="Genomic_DNA"/>
</dbReference>
<organism evidence="3 4">
    <name type="scientific">Parnassius apollo</name>
    <name type="common">Apollo butterfly</name>
    <name type="synonym">Papilio apollo</name>
    <dbReference type="NCBI Taxonomy" id="110799"/>
    <lineage>
        <taxon>Eukaryota</taxon>
        <taxon>Metazoa</taxon>
        <taxon>Ecdysozoa</taxon>
        <taxon>Arthropoda</taxon>
        <taxon>Hexapoda</taxon>
        <taxon>Insecta</taxon>
        <taxon>Pterygota</taxon>
        <taxon>Neoptera</taxon>
        <taxon>Endopterygota</taxon>
        <taxon>Lepidoptera</taxon>
        <taxon>Glossata</taxon>
        <taxon>Ditrysia</taxon>
        <taxon>Papilionoidea</taxon>
        <taxon>Papilionidae</taxon>
        <taxon>Parnassiinae</taxon>
        <taxon>Parnassini</taxon>
        <taxon>Parnassius</taxon>
        <taxon>Parnassius</taxon>
    </lineage>
</organism>
<dbReference type="OrthoDB" id="5989141at2759"/>
<reference evidence="3" key="1">
    <citation type="submission" date="2021-04" db="EMBL/GenBank/DDBJ databases">
        <authorList>
            <person name="Tunstrom K."/>
        </authorList>
    </citation>
    <scope>NUCLEOTIDE SEQUENCE</scope>
</reference>
<evidence type="ECO:0000259" key="2">
    <source>
        <dbReference type="Pfam" id="PF25298"/>
    </source>
</evidence>
<dbReference type="Pfam" id="PF25298">
    <property type="entry name" value="Baculo_FP_2nd"/>
    <property type="match status" value="1"/>
</dbReference>
<evidence type="ECO:0000313" key="3">
    <source>
        <dbReference type="EMBL" id="CAG5011030.1"/>
    </source>
</evidence>